<evidence type="ECO:0000259" key="3">
    <source>
        <dbReference type="Pfam" id="PF03816"/>
    </source>
</evidence>
<organism evidence="4">
    <name type="scientific">freshwater metagenome</name>
    <dbReference type="NCBI Taxonomy" id="449393"/>
    <lineage>
        <taxon>unclassified sequences</taxon>
        <taxon>metagenomes</taxon>
        <taxon>ecological metagenomes</taxon>
    </lineage>
</organism>
<feature type="domain" description="Cell envelope-related transcriptional attenuator" evidence="3">
    <location>
        <begin position="100"/>
        <end position="252"/>
    </location>
</feature>
<feature type="transmembrane region" description="Helical" evidence="2">
    <location>
        <begin position="20"/>
        <end position="42"/>
    </location>
</feature>
<dbReference type="InterPro" id="IPR050922">
    <property type="entry name" value="LytR/CpsA/Psr_CW_biosynth"/>
</dbReference>
<name>A0A6J6FGA8_9ZZZZ</name>
<dbReference type="Gene3D" id="3.40.630.190">
    <property type="entry name" value="LCP protein"/>
    <property type="match status" value="1"/>
</dbReference>
<evidence type="ECO:0000256" key="1">
    <source>
        <dbReference type="SAM" id="MobiDB-lite"/>
    </source>
</evidence>
<evidence type="ECO:0000256" key="2">
    <source>
        <dbReference type="SAM" id="Phobius"/>
    </source>
</evidence>
<reference evidence="4" key="1">
    <citation type="submission" date="2020-05" db="EMBL/GenBank/DDBJ databases">
        <authorList>
            <person name="Chiriac C."/>
            <person name="Salcher M."/>
            <person name="Ghai R."/>
            <person name="Kavagutti S V."/>
        </authorList>
    </citation>
    <scope>NUCLEOTIDE SEQUENCE</scope>
</reference>
<dbReference type="PANTHER" id="PTHR33392:SF6">
    <property type="entry name" value="POLYISOPRENYL-TEICHOIC ACID--PEPTIDOGLYCAN TEICHOIC ACID TRANSFERASE TAGU"/>
    <property type="match status" value="1"/>
</dbReference>
<accession>A0A6J6FGA8</accession>
<keyword evidence="2" id="KW-0812">Transmembrane</keyword>
<sequence length="340" mass="35924">MLTTPAAPVAPPPGRRSGRFALTVVLTLAIAAAGAAGTLVAAESAIDRLPRVEGVSDVLSPQTGTVENFLLVGSDSRAGSDPNSPDFGGIGTEADVQGSRSDTMMVLRRDRETGQASLLSIPRDLWVDIPGRGSQRINAAYNDGPAVLVQTVQQNLGLPIHHYVEVDFFGFKDLVDAIGGVELCFMWPTRDVKTGLFVEQGGCYLFDGVQALAYARSRSYEQLIEGEWRVDGTADIGRTERQRDFVNRALNTALDRVKADPYVAGDLLESAGSAVRIDDELDVLAAAASLRTAVGAGLTTWALPVYGDTVDGNSVLRLADGADALLAHFRGDGPPPPPPA</sequence>
<dbReference type="EMBL" id="CAEZSR010000195">
    <property type="protein sequence ID" value="CAB4586729.1"/>
    <property type="molecule type" value="Genomic_DNA"/>
</dbReference>
<dbReference type="PANTHER" id="PTHR33392">
    <property type="entry name" value="POLYISOPRENYL-TEICHOIC ACID--PEPTIDOGLYCAN TEICHOIC ACID TRANSFERASE TAGU"/>
    <property type="match status" value="1"/>
</dbReference>
<keyword evidence="2" id="KW-1133">Transmembrane helix</keyword>
<evidence type="ECO:0000313" key="4">
    <source>
        <dbReference type="EMBL" id="CAB4586729.1"/>
    </source>
</evidence>
<keyword evidence="2" id="KW-0472">Membrane</keyword>
<dbReference type="Pfam" id="PF03816">
    <property type="entry name" value="LytR_cpsA_psr"/>
    <property type="match status" value="1"/>
</dbReference>
<gene>
    <name evidence="4" type="ORF">UFOPK1493_03475</name>
</gene>
<dbReference type="InterPro" id="IPR004474">
    <property type="entry name" value="LytR_CpsA_psr"/>
</dbReference>
<proteinExistence type="predicted"/>
<protein>
    <submittedName>
        <fullName evidence="4">Unannotated protein</fullName>
    </submittedName>
</protein>
<feature type="region of interest" description="Disordered" evidence="1">
    <location>
        <begin position="75"/>
        <end position="96"/>
    </location>
</feature>
<dbReference type="AlphaFoldDB" id="A0A6J6FGA8"/>
<dbReference type="NCBIfam" id="TIGR00350">
    <property type="entry name" value="lytR_cpsA_psr"/>
    <property type="match status" value="1"/>
</dbReference>